<sequence>MDSRTQEQLIFEAHRKSAGASYLLWFFLGFFGAHRFYLGRTGTGIAQLLMCLSIVGIIPLAFWWLIDAFQIPGMVREENMKTIRELSGYREGQSGSRLSAPQHEPPRPLDPRVEEIRELRRR</sequence>
<dbReference type="Proteomes" id="UP001500518">
    <property type="component" value="Unassembled WGS sequence"/>
</dbReference>
<dbReference type="EMBL" id="BAABHV010000021">
    <property type="protein sequence ID" value="GAA5060981.1"/>
    <property type="molecule type" value="Genomic_DNA"/>
</dbReference>
<evidence type="ECO:0000313" key="9">
    <source>
        <dbReference type="Proteomes" id="UP001500518"/>
    </source>
</evidence>
<evidence type="ECO:0000256" key="6">
    <source>
        <dbReference type="SAM" id="Phobius"/>
    </source>
</evidence>
<evidence type="ECO:0000313" key="8">
    <source>
        <dbReference type="EMBL" id="GAA5060981.1"/>
    </source>
</evidence>
<proteinExistence type="predicted"/>
<dbReference type="PANTHER" id="PTHR21016">
    <property type="entry name" value="BETA-AMYLOID BINDING PROTEIN-RELATED"/>
    <property type="match status" value="1"/>
</dbReference>
<evidence type="ECO:0000256" key="1">
    <source>
        <dbReference type="ARBA" id="ARBA00004141"/>
    </source>
</evidence>
<evidence type="ECO:0000256" key="3">
    <source>
        <dbReference type="ARBA" id="ARBA00022989"/>
    </source>
</evidence>
<keyword evidence="3 6" id="KW-1133">Transmembrane helix</keyword>
<keyword evidence="4 6" id="KW-0472">Membrane</keyword>
<feature type="region of interest" description="Disordered" evidence="5">
    <location>
        <begin position="89"/>
        <end position="122"/>
    </location>
</feature>
<dbReference type="PANTHER" id="PTHR21016:SF25">
    <property type="entry name" value="TM2 DOMAIN-CONTAINING PROTEIN DDB_G0277895-RELATED"/>
    <property type="match status" value="1"/>
</dbReference>
<evidence type="ECO:0000256" key="5">
    <source>
        <dbReference type="SAM" id="MobiDB-lite"/>
    </source>
</evidence>
<dbReference type="InterPro" id="IPR050932">
    <property type="entry name" value="TM2D1-3-like"/>
</dbReference>
<evidence type="ECO:0000256" key="2">
    <source>
        <dbReference type="ARBA" id="ARBA00022692"/>
    </source>
</evidence>
<feature type="domain" description="TM2" evidence="7">
    <location>
        <begin position="15"/>
        <end position="69"/>
    </location>
</feature>
<comment type="subcellular location">
    <subcellularLocation>
        <location evidence="1">Membrane</location>
        <topology evidence="1">Multi-pass membrane protein</topology>
    </subcellularLocation>
</comment>
<dbReference type="RefSeq" id="WP_346033816.1">
    <property type="nucleotide sequence ID" value="NZ_BAABHV010000021.1"/>
</dbReference>
<feature type="transmembrane region" description="Helical" evidence="6">
    <location>
        <begin position="44"/>
        <end position="66"/>
    </location>
</feature>
<evidence type="ECO:0000256" key="4">
    <source>
        <dbReference type="ARBA" id="ARBA00023136"/>
    </source>
</evidence>
<dbReference type="Pfam" id="PF05154">
    <property type="entry name" value="TM2"/>
    <property type="match status" value="1"/>
</dbReference>
<protein>
    <recommendedName>
        <fullName evidence="7">TM2 domain-containing protein</fullName>
    </recommendedName>
</protein>
<accession>A0ABP9KL85</accession>
<gene>
    <name evidence="8" type="ORF">GCM10023208_29960</name>
</gene>
<evidence type="ECO:0000259" key="7">
    <source>
        <dbReference type="Pfam" id="PF05154"/>
    </source>
</evidence>
<reference evidence="9" key="1">
    <citation type="journal article" date="2019" name="Int. J. Syst. Evol. Microbiol.">
        <title>The Global Catalogue of Microorganisms (GCM) 10K type strain sequencing project: providing services to taxonomists for standard genome sequencing and annotation.</title>
        <authorList>
            <consortium name="The Broad Institute Genomics Platform"/>
            <consortium name="The Broad Institute Genome Sequencing Center for Infectious Disease"/>
            <person name="Wu L."/>
            <person name="Ma J."/>
        </authorList>
    </citation>
    <scope>NUCLEOTIDE SEQUENCE [LARGE SCALE GENOMIC DNA]</scope>
    <source>
        <strain evidence="9">JCM 18014</strain>
    </source>
</reference>
<keyword evidence="2 6" id="KW-0812">Transmembrane</keyword>
<feature type="compositionally biased region" description="Basic and acidic residues" evidence="5">
    <location>
        <begin position="104"/>
        <end position="122"/>
    </location>
</feature>
<organism evidence="8 9">
    <name type="scientific">Erythrobacter westpacificensis</name>
    <dbReference type="NCBI Taxonomy" id="1055231"/>
    <lineage>
        <taxon>Bacteria</taxon>
        <taxon>Pseudomonadati</taxon>
        <taxon>Pseudomonadota</taxon>
        <taxon>Alphaproteobacteria</taxon>
        <taxon>Sphingomonadales</taxon>
        <taxon>Erythrobacteraceae</taxon>
        <taxon>Erythrobacter/Porphyrobacter group</taxon>
        <taxon>Erythrobacter</taxon>
    </lineage>
</organism>
<name>A0ABP9KL85_9SPHN</name>
<comment type="caution">
    <text evidence="8">The sequence shown here is derived from an EMBL/GenBank/DDBJ whole genome shotgun (WGS) entry which is preliminary data.</text>
</comment>
<feature type="transmembrane region" description="Helical" evidence="6">
    <location>
        <begin position="20"/>
        <end position="38"/>
    </location>
</feature>
<keyword evidence="9" id="KW-1185">Reference proteome</keyword>
<dbReference type="InterPro" id="IPR007829">
    <property type="entry name" value="TM2"/>
</dbReference>